<sequence length="217" mass="26047">MLYPRCVRFISNCTSFNKFFQERHISYIQGQEPEPKIREYFYYIDHQGMLFLDDSKMKNFTSCFKEKKFLEFFFKRIRLNTTGRYQEFPFISLCGRERNFIRCDDLPIVFTNIIQAHDNDLLCYGYAGDLLTSQFKPDKIFMLPSTGRVYHPAEDKYGGVGLVKSKLAIELSKYFEFRCDKIQSPTHFKWKSNVYELDQNWFQETITKYKLKIRSDS</sequence>
<dbReference type="Pfam" id="PF14956">
    <property type="entry name" value="DUF4505"/>
    <property type="match status" value="1"/>
</dbReference>
<organism evidence="2 3">
    <name type="scientific">Arctia plantaginis</name>
    <name type="common">Wood tiger moth</name>
    <name type="synonym">Phalaena plantaginis</name>
    <dbReference type="NCBI Taxonomy" id="874455"/>
    <lineage>
        <taxon>Eukaryota</taxon>
        <taxon>Metazoa</taxon>
        <taxon>Ecdysozoa</taxon>
        <taxon>Arthropoda</taxon>
        <taxon>Hexapoda</taxon>
        <taxon>Insecta</taxon>
        <taxon>Pterygota</taxon>
        <taxon>Neoptera</taxon>
        <taxon>Endopterygota</taxon>
        <taxon>Lepidoptera</taxon>
        <taxon>Glossata</taxon>
        <taxon>Ditrysia</taxon>
        <taxon>Noctuoidea</taxon>
        <taxon>Erebidae</taxon>
        <taxon>Arctiinae</taxon>
        <taxon>Arctia</taxon>
    </lineage>
</organism>
<evidence type="ECO:0000256" key="1">
    <source>
        <dbReference type="ARBA" id="ARBA00006322"/>
    </source>
</evidence>
<protein>
    <submittedName>
        <fullName evidence="2">Uncharacterized protein</fullName>
    </submittedName>
</protein>
<comment type="similarity">
    <text evidence="1">Belongs to the UPF0598 family.</text>
</comment>
<dbReference type="EMBL" id="CADEBD010000288">
    <property type="protein sequence ID" value="CAB3231088.1"/>
    <property type="molecule type" value="Genomic_DNA"/>
</dbReference>
<accession>A0A8S0ZHC5</accession>
<evidence type="ECO:0000313" key="2">
    <source>
        <dbReference type="EMBL" id="CAB3231088.1"/>
    </source>
</evidence>
<reference evidence="2 3" key="1">
    <citation type="submission" date="2020-04" db="EMBL/GenBank/DDBJ databases">
        <authorList>
            <person name="Wallbank WR R."/>
            <person name="Pardo Diaz C."/>
            <person name="Kozak K."/>
            <person name="Martin S."/>
            <person name="Jiggins C."/>
            <person name="Moest M."/>
            <person name="Warren A I."/>
            <person name="Byers J.R.P. K."/>
            <person name="Montejo-Kovacevich G."/>
            <person name="Yen C E."/>
        </authorList>
    </citation>
    <scope>NUCLEOTIDE SEQUENCE [LARGE SCALE GENOMIC DNA]</scope>
</reference>
<proteinExistence type="inferred from homology"/>
<dbReference type="PANTHER" id="PTHR31449:SF3">
    <property type="entry name" value="UPF0598 PROTEIN C8ORF82"/>
    <property type="match status" value="1"/>
</dbReference>
<dbReference type="InterPro" id="IPR028108">
    <property type="entry name" value="DUF4505"/>
</dbReference>
<gene>
    <name evidence="2" type="ORF">APLA_LOCUS4938</name>
</gene>
<dbReference type="AlphaFoldDB" id="A0A8S0ZHC5"/>
<dbReference type="PANTHER" id="PTHR31449">
    <property type="entry name" value="UPF0598 PROTEIN C8ORF82"/>
    <property type="match status" value="1"/>
</dbReference>
<comment type="caution">
    <text evidence="2">The sequence shown here is derived from an EMBL/GenBank/DDBJ whole genome shotgun (WGS) entry which is preliminary data.</text>
</comment>
<dbReference type="OrthoDB" id="412748at2759"/>
<name>A0A8S0ZHC5_ARCPL</name>
<evidence type="ECO:0000313" key="3">
    <source>
        <dbReference type="Proteomes" id="UP000494256"/>
    </source>
</evidence>
<dbReference type="Proteomes" id="UP000494256">
    <property type="component" value="Unassembled WGS sequence"/>
</dbReference>